<dbReference type="PANTHER" id="PTHR40278">
    <property type="entry name" value="DNA UTILIZATION PROTEIN HOFN"/>
    <property type="match status" value="1"/>
</dbReference>
<evidence type="ECO:0000256" key="1">
    <source>
        <dbReference type="SAM" id="Phobius"/>
    </source>
</evidence>
<protein>
    <submittedName>
        <fullName evidence="2">PilN domain-containing protein</fullName>
    </submittedName>
</protein>
<dbReference type="InterPro" id="IPR052534">
    <property type="entry name" value="Extracell_DNA_Util/SecSys_Comp"/>
</dbReference>
<dbReference type="Proteomes" id="UP001056500">
    <property type="component" value="Chromosome"/>
</dbReference>
<feature type="transmembrane region" description="Helical" evidence="1">
    <location>
        <begin position="16"/>
        <end position="39"/>
    </location>
</feature>
<proteinExistence type="predicted"/>
<keyword evidence="1" id="KW-0472">Membrane</keyword>
<dbReference type="Pfam" id="PF05137">
    <property type="entry name" value="PilN"/>
    <property type="match status" value="1"/>
</dbReference>
<dbReference type="PANTHER" id="PTHR40278:SF1">
    <property type="entry name" value="DNA UTILIZATION PROTEIN HOFN"/>
    <property type="match status" value="1"/>
</dbReference>
<dbReference type="InterPro" id="IPR007813">
    <property type="entry name" value="PilN"/>
</dbReference>
<organism evidence="2 3">
    <name type="scientific">Brevibacillus ruminantium</name>
    <dbReference type="NCBI Taxonomy" id="2950604"/>
    <lineage>
        <taxon>Bacteria</taxon>
        <taxon>Bacillati</taxon>
        <taxon>Bacillota</taxon>
        <taxon>Bacilli</taxon>
        <taxon>Bacillales</taxon>
        <taxon>Paenibacillaceae</taxon>
        <taxon>Brevibacillus</taxon>
    </lineage>
</organism>
<keyword evidence="1" id="KW-1133">Transmembrane helix</keyword>
<gene>
    <name evidence="2" type="ORF">NDK47_21360</name>
</gene>
<sequence length="215" mass="23876">MVTINLLPKKKKVSSGAMWLSLAGIIWLLGAGWMGWTYYAEKAAIDRLQQEISQQELLLKTAEKQMGSQSVSATLDKYLEVAKRVQHLFSPTTLLLDQFAENLPEMGKLQKISYSLDGEVQLVGRFEQFDDVASYLHNLQASPYVREAQVKSIVASPVKWKGPVDPNGQPQSPALQAVGGALMPRYTATFELKVQALNLDELTERINALASEPKK</sequence>
<dbReference type="EMBL" id="CP098755">
    <property type="protein sequence ID" value="USG64666.1"/>
    <property type="molecule type" value="Genomic_DNA"/>
</dbReference>
<keyword evidence="3" id="KW-1185">Reference proteome</keyword>
<accession>A0ABY4WCU0</accession>
<keyword evidence="1" id="KW-0812">Transmembrane</keyword>
<name>A0ABY4WCU0_9BACL</name>
<evidence type="ECO:0000313" key="3">
    <source>
        <dbReference type="Proteomes" id="UP001056500"/>
    </source>
</evidence>
<reference evidence="2" key="1">
    <citation type="submission" date="2022-06" db="EMBL/GenBank/DDBJ databases">
        <title>Genome sequencing of Brevibacillus sp. BB3-R1.</title>
        <authorList>
            <person name="Heo J."/>
            <person name="Lee D."/>
            <person name="Won M."/>
            <person name="Han B.-H."/>
            <person name="Hong S.-B."/>
            <person name="Kwon S.-W."/>
        </authorList>
    </citation>
    <scope>NUCLEOTIDE SEQUENCE</scope>
    <source>
        <strain evidence="2">BB3-R1</strain>
    </source>
</reference>
<evidence type="ECO:0000313" key="2">
    <source>
        <dbReference type="EMBL" id="USG64666.1"/>
    </source>
</evidence>
<dbReference type="RefSeq" id="WP_251871777.1">
    <property type="nucleotide sequence ID" value="NZ_CP098755.1"/>
</dbReference>